<keyword evidence="3" id="KW-0408">Iron</keyword>
<evidence type="ECO:0000256" key="3">
    <source>
        <dbReference type="ARBA" id="ARBA00023004"/>
    </source>
</evidence>
<dbReference type="PROSITE" id="PS51918">
    <property type="entry name" value="RADICAL_SAM"/>
    <property type="match status" value="1"/>
</dbReference>
<protein>
    <submittedName>
        <fullName evidence="6">Radical SAM protein</fullName>
    </submittedName>
</protein>
<evidence type="ECO:0000256" key="1">
    <source>
        <dbReference type="ARBA" id="ARBA00022691"/>
    </source>
</evidence>
<evidence type="ECO:0000313" key="6">
    <source>
        <dbReference type="EMBL" id="RII00533.1"/>
    </source>
</evidence>
<dbReference type="AlphaFoldDB" id="A0A399FZJ2"/>
<dbReference type="SUPFAM" id="SSF102114">
    <property type="entry name" value="Radical SAM enzymes"/>
    <property type="match status" value="1"/>
</dbReference>
<dbReference type="Proteomes" id="UP000266287">
    <property type="component" value="Unassembled WGS sequence"/>
</dbReference>
<name>A0A399FZJ2_UNCN2</name>
<keyword evidence="2" id="KW-0479">Metal-binding</keyword>
<dbReference type="GO" id="GO:0046872">
    <property type="term" value="F:metal ion binding"/>
    <property type="evidence" value="ECO:0007669"/>
    <property type="project" value="UniProtKB-KW"/>
</dbReference>
<dbReference type="PANTHER" id="PTHR43524:SF1">
    <property type="entry name" value="RADICAL SAM SUPERFAMILY PROTEIN"/>
    <property type="match status" value="1"/>
</dbReference>
<dbReference type="EMBL" id="NDHY01000003">
    <property type="protein sequence ID" value="RII00533.1"/>
    <property type="molecule type" value="Genomic_DNA"/>
</dbReference>
<dbReference type="GO" id="GO:0051536">
    <property type="term" value="F:iron-sulfur cluster binding"/>
    <property type="evidence" value="ECO:0007669"/>
    <property type="project" value="UniProtKB-KW"/>
</dbReference>
<proteinExistence type="predicted"/>
<organism evidence="6 7">
    <name type="scientific">candidate division NPL-UPA2 bacterium Unc8</name>
    <dbReference type="NCBI Taxonomy" id="1980939"/>
    <lineage>
        <taxon>Bacteria</taxon>
    </lineage>
</organism>
<dbReference type="Gene3D" id="3.20.20.70">
    <property type="entry name" value="Aldolase class I"/>
    <property type="match status" value="1"/>
</dbReference>
<evidence type="ECO:0000256" key="2">
    <source>
        <dbReference type="ARBA" id="ARBA00022723"/>
    </source>
</evidence>
<sequence>MIKINGSKLKEKIFQGVVRLLLLLSKLCLRNAKVRRFAFKKVRERLAHRLIVNRGSKQAEDKYYMGKAALRSLERTMEGNISSKYFKALVEYTLGGVLWGGKIGPKRKFYEEKGFYPPSFVLICPTQACNLDCPGCYTASGKGKWGNTLKYEVVDRVVREMKELWRAHVVVFSGGEPLLYPHLFDVARKHGDVLFLIYTNGTLINEKMAQRLAEVGNITPAISVEGFEGETDARRGKGVYRKILTAFANLREAGVPFGISVTATRENVDAVTSDKFYDFYFEEQGAKYQWQFHYMPIGKSYTLALMPTPEQRLFMRERKRKMEREKEYFIGDFWNDSTVVCGCIAAGRRGSERWCGGHFNITGAGDCTPCGFQPYAADNINEVYEKGGDLNTVLESDFFRAIREWQTSYGYGKPDGEQNNLLMTCPIRDHYQVYYEQILQKYHPRPIYDEAQAAMEDEEYRKGLINYGKELRRLSRPIWEKEYLSKK</sequence>
<feature type="domain" description="Radical SAM core" evidence="5">
    <location>
        <begin position="115"/>
        <end position="332"/>
    </location>
</feature>
<dbReference type="SFLD" id="SFLDS00029">
    <property type="entry name" value="Radical_SAM"/>
    <property type="match status" value="1"/>
</dbReference>
<accession>A0A399FZJ2</accession>
<evidence type="ECO:0000256" key="4">
    <source>
        <dbReference type="ARBA" id="ARBA00023014"/>
    </source>
</evidence>
<dbReference type="InterPro" id="IPR013785">
    <property type="entry name" value="Aldolase_TIM"/>
</dbReference>
<evidence type="ECO:0000313" key="7">
    <source>
        <dbReference type="Proteomes" id="UP000266287"/>
    </source>
</evidence>
<dbReference type="GO" id="GO:0003824">
    <property type="term" value="F:catalytic activity"/>
    <property type="evidence" value="ECO:0007669"/>
    <property type="project" value="InterPro"/>
</dbReference>
<keyword evidence="1" id="KW-0949">S-adenosyl-L-methionine</keyword>
<comment type="caution">
    <text evidence="6">The sequence shown here is derived from an EMBL/GenBank/DDBJ whole genome shotgun (WGS) entry which is preliminary data.</text>
</comment>
<dbReference type="InterPro" id="IPR007197">
    <property type="entry name" value="rSAM"/>
</dbReference>
<reference evidence="6 7" key="1">
    <citation type="submission" date="2018-08" db="EMBL/GenBank/DDBJ databases">
        <title>Draft genome of candidate division NPL-UPA2 bacterium Unc8 that adapted to ultra-basic serpentinizing groundwater.</title>
        <authorList>
            <person name="Ishii S."/>
            <person name="Suzuki S."/>
            <person name="Nealson K.H."/>
        </authorList>
    </citation>
    <scope>NUCLEOTIDE SEQUENCE [LARGE SCALE GENOMIC DNA]</scope>
    <source>
        <strain evidence="6">Unc8</strain>
    </source>
</reference>
<dbReference type="PANTHER" id="PTHR43524">
    <property type="entry name" value="RADICAL SAM SUPERFAMILY PROTEIN"/>
    <property type="match status" value="1"/>
</dbReference>
<dbReference type="InterPro" id="IPR006638">
    <property type="entry name" value="Elp3/MiaA/NifB-like_rSAM"/>
</dbReference>
<dbReference type="Pfam" id="PF04055">
    <property type="entry name" value="Radical_SAM"/>
    <property type="match status" value="1"/>
</dbReference>
<evidence type="ECO:0000259" key="5">
    <source>
        <dbReference type="PROSITE" id="PS51918"/>
    </source>
</evidence>
<gene>
    <name evidence="6" type="ORF">B9J77_02045</name>
</gene>
<dbReference type="SFLD" id="SFLDG01067">
    <property type="entry name" value="SPASM/twitch_domain_containing"/>
    <property type="match status" value="1"/>
</dbReference>
<dbReference type="SMART" id="SM00729">
    <property type="entry name" value="Elp3"/>
    <property type="match status" value="1"/>
</dbReference>
<keyword evidence="4" id="KW-0411">Iron-sulfur</keyword>
<dbReference type="InterPro" id="IPR058240">
    <property type="entry name" value="rSAM_sf"/>
</dbReference>
<dbReference type="CDD" id="cd01335">
    <property type="entry name" value="Radical_SAM"/>
    <property type="match status" value="1"/>
</dbReference>